<evidence type="ECO:0000313" key="3">
    <source>
        <dbReference type="Proteomes" id="UP000292544"/>
    </source>
</evidence>
<keyword evidence="3" id="KW-1185">Reference proteome</keyword>
<dbReference type="EMBL" id="SHLY01000002">
    <property type="protein sequence ID" value="TAA46757.1"/>
    <property type="molecule type" value="Genomic_DNA"/>
</dbReference>
<protein>
    <submittedName>
        <fullName evidence="2">DUF4136 domain-containing protein</fullName>
    </submittedName>
</protein>
<proteinExistence type="predicted"/>
<organism evidence="2 3">
    <name type="scientific">Corallincola spongiicola</name>
    <dbReference type="NCBI Taxonomy" id="2520508"/>
    <lineage>
        <taxon>Bacteria</taxon>
        <taxon>Pseudomonadati</taxon>
        <taxon>Pseudomonadota</taxon>
        <taxon>Gammaproteobacteria</taxon>
        <taxon>Alteromonadales</taxon>
        <taxon>Psychromonadaceae</taxon>
        <taxon>Corallincola</taxon>
    </lineage>
</organism>
<gene>
    <name evidence="2" type="ORF">EXY25_05745</name>
</gene>
<feature type="signal peptide" evidence="1">
    <location>
        <begin position="1"/>
        <end position="22"/>
    </location>
</feature>
<sequence length="197" mass="21351">MAKGLQQSFLVVLLMAMVAACGDTGTAAKDDANAVPDELRKSVAVSIQSPELSVPARAMVTWSDRTGGVLGEVGKNPEIEGLLRESIVKSMDQQAYHFTEHHEQAFFKISYVLALEKDLNDADLEKYFGLSLGLAGDKGFDKGTLVIDIQNKEGQSVWRGALQANVGKGQQSEELRNARLNGAVQTLLDSFFRHKAG</sequence>
<dbReference type="RefSeq" id="WP_130566071.1">
    <property type="nucleotide sequence ID" value="NZ_SHLY01000002.1"/>
</dbReference>
<keyword evidence="1" id="KW-0732">Signal</keyword>
<dbReference type="PROSITE" id="PS51257">
    <property type="entry name" value="PROKAR_LIPOPROTEIN"/>
    <property type="match status" value="1"/>
</dbReference>
<reference evidence="3" key="1">
    <citation type="submission" date="2019-02" db="EMBL/GenBank/DDBJ databases">
        <title>Draft genome sequence of Muricauda sp. 176CP4-71.</title>
        <authorList>
            <person name="Park J.-S."/>
        </authorList>
    </citation>
    <scope>NUCLEOTIDE SEQUENCE [LARGE SCALE GENOMIC DNA]</scope>
    <source>
        <strain evidence="3">176GS2-150</strain>
    </source>
</reference>
<accession>A0ABY1WPV2</accession>
<evidence type="ECO:0000313" key="2">
    <source>
        <dbReference type="EMBL" id="TAA46757.1"/>
    </source>
</evidence>
<evidence type="ECO:0000256" key="1">
    <source>
        <dbReference type="SAM" id="SignalP"/>
    </source>
</evidence>
<comment type="caution">
    <text evidence="2">The sequence shown here is derived from an EMBL/GenBank/DDBJ whole genome shotgun (WGS) entry which is preliminary data.</text>
</comment>
<dbReference type="Proteomes" id="UP000292544">
    <property type="component" value="Unassembled WGS sequence"/>
</dbReference>
<name>A0ABY1WPV2_9GAMM</name>
<feature type="chain" id="PRO_5045305869" evidence="1">
    <location>
        <begin position="23"/>
        <end position="197"/>
    </location>
</feature>